<dbReference type="EMBL" id="GGEC01087133">
    <property type="protein sequence ID" value="MBX67617.1"/>
    <property type="molecule type" value="Transcribed_RNA"/>
</dbReference>
<proteinExistence type="predicted"/>
<evidence type="ECO:0000313" key="1">
    <source>
        <dbReference type="EMBL" id="MBX67617.1"/>
    </source>
</evidence>
<organism evidence="1">
    <name type="scientific">Rhizophora mucronata</name>
    <name type="common">Asiatic mangrove</name>
    <dbReference type="NCBI Taxonomy" id="61149"/>
    <lineage>
        <taxon>Eukaryota</taxon>
        <taxon>Viridiplantae</taxon>
        <taxon>Streptophyta</taxon>
        <taxon>Embryophyta</taxon>
        <taxon>Tracheophyta</taxon>
        <taxon>Spermatophyta</taxon>
        <taxon>Magnoliopsida</taxon>
        <taxon>eudicotyledons</taxon>
        <taxon>Gunneridae</taxon>
        <taxon>Pentapetalae</taxon>
        <taxon>rosids</taxon>
        <taxon>fabids</taxon>
        <taxon>Malpighiales</taxon>
        <taxon>Rhizophoraceae</taxon>
        <taxon>Rhizophora</taxon>
    </lineage>
</organism>
<reference evidence="1" key="1">
    <citation type="submission" date="2018-02" db="EMBL/GenBank/DDBJ databases">
        <title>Rhizophora mucronata_Transcriptome.</title>
        <authorList>
            <person name="Meera S.P."/>
            <person name="Sreeshan A."/>
            <person name="Augustine A."/>
        </authorList>
    </citation>
    <scope>NUCLEOTIDE SEQUENCE</scope>
    <source>
        <tissue evidence="1">Leaf</tissue>
    </source>
</reference>
<name>A0A2P2QL35_RHIMU</name>
<sequence length="23" mass="2736">MHFLAISMFLQTQDVMYLICLMS</sequence>
<dbReference type="AlphaFoldDB" id="A0A2P2QL35"/>
<accession>A0A2P2QL35</accession>
<protein>
    <submittedName>
        <fullName evidence="1">Uncharacterized protein</fullName>
    </submittedName>
</protein>